<dbReference type="PROSITE" id="PS50005">
    <property type="entry name" value="TPR"/>
    <property type="match status" value="1"/>
</dbReference>
<evidence type="ECO:0000313" key="15">
    <source>
        <dbReference type="EMBL" id="GAA3542444.1"/>
    </source>
</evidence>
<dbReference type="Pfam" id="PF07219">
    <property type="entry name" value="HemY_N"/>
    <property type="match status" value="1"/>
</dbReference>
<evidence type="ECO:0000313" key="16">
    <source>
        <dbReference type="Proteomes" id="UP001500795"/>
    </source>
</evidence>
<accession>A0ABP6VZQ1</accession>
<comment type="caution">
    <text evidence="15">The sequence shown here is derived from an EMBL/GenBank/DDBJ whole genome shotgun (WGS) entry which is preliminary data.</text>
</comment>
<keyword evidence="8 12" id="KW-0802">TPR repeat</keyword>
<keyword evidence="7" id="KW-0677">Repeat</keyword>
<evidence type="ECO:0000256" key="2">
    <source>
        <dbReference type="ARBA" id="ARBA00004429"/>
    </source>
</evidence>
<keyword evidence="11" id="KW-0627">Porphyrin biosynthesis</keyword>
<dbReference type="Pfam" id="PF07719">
    <property type="entry name" value="TPR_2"/>
    <property type="match status" value="1"/>
</dbReference>
<dbReference type="NCBIfam" id="TIGR00540">
    <property type="entry name" value="TPR_hemY_coli"/>
    <property type="match status" value="1"/>
</dbReference>
<dbReference type="EMBL" id="BAABCX010000003">
    <property type="protein sequence ID" value="GAA3542444.1"/>
    <property type="molecule type" value="Genomic_DNA"/>
</dbReference>
<evidence type="ECO:0000256" key="1">
    <source>
        <dbReference type="ARBA" id="ARBA00002962"/>
    </source>
</evidence>
<keyword evidence="6 13" id="KW-0812">Transmembrane</keyword>
<comment type="pathway">
    <text evidence="3">Porphyrin-containing compound metabolism; protoheme biosynthesis.</text>
</comment>
<keyword evidence="10 13" id="KW-0472">Membrane</keyword>
<dbReference type="InterPro" id="IPR011990">
    <property type="entry name" value="TPR-like_helical_dom_sf"/>
</dbReference>
<dbReference type="InterPro" id="IPR005254">
    <property type="entry name" value="Heme_biosyn_assoc_TPR_pro"/>
</dbReference>
<evidence type="ECO:0000256" key="4">
    <source>
        <dbReference type="ARBA" id="ARBA00022475"/>
    </source>
</evidence>
<feature type="domain" description="HemY N-terminal" evidence="14">
    <location>
        <begin position="26"/>
        <end position="132"/>
    </location>
</feature>
<evidence type="ECO:0000256" key="12">
    <source>
        <dbReference type="PROSITE-ProRule" id="PRU00339"/>
    </source>
</evidence>
<evidence type="ECO:0000256" key="9">
    <source>
        <dbReference type="ARBA" id="ARBA00022989"/>
    </source>
</evidence>
<evidence type="ECO:0000256" key="8">
    <source>
        <dbReference type="ARBA" id="ARBA00022803"/>
    </source>
</evidence>
<dbReference type="InterPro" id="IPR010817">
    <property type="entry name" value="HemY_N"/>
</dbReference>
<name>A0ABP6VZQ1_9GAMM</name>
<feature type="transmembrane region" description="Helical" evidence="13">
    <location>
        <begin position="40"/>
        <end position="62"/>
    </location>
</feature>
<keyword evidence="4" id="KW-1003">Cell membrane</keyword>
<evidence type="ECO:0000256" key="7">
    <source>
        <dbReference type="ARBA" id="ARBA00022737"/>
    </source>
</evidence>
<keyword evidence="5" id="KW-0997">Cell inner membrane</keyword>
<evidence type="ECO:0000256" key="6">
    <source>
        <dbReference type="ARBA" id="ARBA00022692"/>
    </source>
</evidence>
<dbReference type="InterPro" id="IPR013105">
    <property type="entry name" value="TPR_2"/>
</dbReference>
<comment type="subcellular location">
    <subcellularLocation>
        <location evidence="2">Cell inner membrane</location>
        <topology evidence="2">Multi-pass membrane protein</topology>
    </subcellularLocation>
</comment>
<sequence>MIRLAIIVAFLAAGLIIGPDIAGRQGYVLIAAGQYTIESTVTVLLISAVLFYLLLLFLEWLLGRVFGLSHRTRGWFIGRRRRKALNFTQTGMQALVAEDYATAEKMLVKGTKGNELALLNYLNAAAAAQAQGNNSKRDDYLRQAHEQSPDASLAVGITQAKLQMQQGQFEQALAGLEQLEQDHGTQPALLKLQKEVYLALGEWEKLLAILDNLDSKQLIQADEKQRLQQQAYAGWFDNTARRDGSEGLLGAWQGLARKQKYQPDILVPLCDRLIHLKAHKEAQQLLLDGMDKSADNRLLACMTQLQLSDYHPLLNKLEKRAKQENSHQLHSVLGQLYLKDNQPKEAEEHLQKAVALKPEARDYVLLAGLAEQRKDLAKANDYYRHSLALAPQA</sequence>
<evidence type="ECO:0000259" key="14">
    <source>
        <dbReference type="Pfam" id="PF07219"/>
    </source>
</evidence>
<evidence type="ECO:0000256" key="13">
    <source>
        <dbReference type="SAM" id="Phobius"/>
    </source>
</evidence>
<organism evidence="15 16">
    <name type="scientific">Zobellella aerophila</name>
    <dbReference type="NCBI Taxonomy" id="870480"/>
    <lineage>
        <taxon>Bacteria</taxon>
        <taxon>Pseudomonadati</taxon>
        <taxon>Pseudomonadota</taxon>
        <taxon>Gammaproteobacteria</taxon>
        <taxon>Aeromonadales</taxon>
        <taxon>Aeromonadaceae</taxon>
        <taxon>Zobellella</taxon>
    </lineage>
</organism>
<evidence type="ECO:0000256" key="5">
    <source>
        <dbReference type="ARBA" id="ARBA00022519"/>
    </source>
</evidence>
<dbReference type="Gene3D" id="1.25.40.10">
    <property type="entry name" value="Tetratricopeptide repeat domain"/>
    <property type="match status" value="2"/>
</dbReference>
<dbReference type="SUPFAM" id="SSF48452">
    <property type="entry name" value="TPR-like"/>
    <property type="match status" value="1"/>
</dbReference>
<protein>
    <submittedName>
        <fullName evidence="15">Heme biosynthesis HemY N-terminal domain-containing protein</fullName>
    </submittedName>
</protein>
<keyword evidence="9 13" id="KW-1133">Transmembrane helix</keyword>
<dbReference type="Proteomes" id="UP001500795">
    <property type="component" value="Unassembled WGS sequence"/>
</dbReference>
<proteinExistence type="predicted"/>
<gene>
    <name evidence="15" type="ORF">GCM10022394_22980</name>
</gene>
<comment type="function">
    <text evidence="1">Involved in a late step of protoheme IX synthesis.</text>
</comment>
<dbReference type="InterPro" id="IPR019734">
    <property type="entry name" value="TPR_rpt"/>
</dbReference>
<dbReference type="RefSeq" id="WP_344958103.1">
    <property type="nucleotide sequence ID" value="NZ_BAABCX010000003.1"/>
</dbReference>
<evidence type="ECO:0000256" key="3">
    <source>
        <dbReference type="ARBA" id="ARBA00004744"/>
    </source>
</evidence>
<reference evidence="16" key="1">
    <citation type="journal article" date="2019" name="Int. J. Syst. Evol. Microbiol.">
        <title>The Global Catalogue of Microorganisms (GCM) 10K type strain sequencing project: providing services to taxonomists for standard genome sequencing and annotation.</title>
        <authorList>
            <consortium name="The Broad Institute Genomics Platform"/>
            <consortium name="The Broad Institute Genome Sequencing Center for Infectious Disease"/>
            <person name="Wu L."/>
            <person name="Ma J."/>
        </authorList>
    </citation>
    <scope>NUCLEOTIDE SEQUENCE [LARGE SCALE GENOMIC DNA]</scope>
    <source>
        <strain evidence="16">JCM 17110</strain>
    </source>
</reference>
<evidence type="ECO:0000256" key="10">
    <source>
        <dbReference type="ARBA" id="ARBA00023136"/>
    </source>
</evidence>
<evidence type="ECO:0000256" key="11">
    <source>
        <dbReference type="ARBA" id="ARBA00023244"/>
    </source>
</evidence>
<keyword evidence="16" id="KW-1185">Reference proteome</keyword>
<feature type="repeat" description="TPR" evidence="12">
    <location>
        <begin position="327"/>
        <end position="360"/>
    </location>
</feature>